<dbReference type="EMBL" id="LGRX02018855">
    <property type="protein sequence ID" value="KAK3259314.1"/>
    <property type="molecule type" value="Genomic_DNA"/>
</dbReference>
<comment type="caution">
    <text evidence="2">The sequence shown here is derived from an EMBL/GenBank/DDBJ whole genome shotgun (WGS) entry which is preliminary data.</text>
</comment>
<dbReference type="Gene3D" id="2.60.40.10">
    <property type="entry name" value="Immunoglobulins"/>
    <property type="match status" value="1"/>
</dbReference>
<evidence type="ECO:0000259" key="1">
    <source>
        <dbReference type="Pfam" id="PF16403"/>
    </source>
</evidence>
<protein>
    <recommendedName>
        <fullName evidence="1">Pesticidal crystal protein Cry22Aa Ig-like domain-containing protein</fullName>
    </recommendedName>
</protein>
<evidence type="ECO:0000313" key="2">
    <source>
        <dbReference type="EMBL" id="KAK3259314.1"/>
    </source>
</evidence>
<accession>A0AAE0FGI2</accession>
<dbReference type="Pfam" id="PF16403">
    <property type="entry name" value="Bact_surface_Ig-like"/>
    <property type="match status" value="1"/>
</dbReference>
<organism evidence="2 3">
    <name type="scientific">Cymbomonas tetramitiformis</name>
    <dbReference type="NCBI Taxonomy" id="36881"/>
    <lineage>
        <taxon>Eukaryota</taxon>
        <taxon>Viridiplantae</taxon>
        <taxon>Chlorophyta</taxon>
        <taxon>Pyramimonadophyceae</taxon>
        <taxon>Pyramimonadales</taxon>
        <taxon>Pyramimonadaceae</taxon>
        <taxon>Cymbomonas</taxon>
    </lineage>
</organism>
<keyword evidence="3" id="KW-1185">Reference proteome</keyword>
<sequence>MDGGALYTPKRHLSSMHSIALCVDSITVVNPVDTSLPTKYTITYDVSDSSGNAATQVTRTVYVSGHWEPEVTGSKNGLNDPMSNTFKSTTKCCKWRKTCNKHEPAYSCYQSDMASCAATGASDRSAKCNICLQCNGYSSLQQNTVSFDKTASEDFGREGCFPLGKADNLASKWPTRRLLNTFISAPKFQVCRSLDFMCVGYSDGATQECIPTNAALKYLEPNGWRKYHASYIRTGVARNEHQAAMQQSNAATWCMFCRK</sequence>
<gene>
    <name evidence="2" type="ORF">CYMTET_31683</name>
</gene>
<dbReference type="Proteomes" id="UP001190700">
    <property type="component" value="Unassembled WGS sequence"/>
</dbReference>
<dbReference type="AlphaFoldDB" id="A0AAE0FGI2"/>
<reference evidence="2 3" key="1">
    <citation type="journal article" date="2015" name="Genome Biol. Evol.">
        <title>Comparative Genomics of a Bacterivorous Green Alga Reveals Evolutionary Causalities and Consequences of Phago-Mixotrophic Mode of Nutrition.</title>
        <authorList>
            <person name="Burns J.A."/>
            <person name="Paasch A."/>
            <person name="Narechania A."/>
            <person name="Kim E."/>
        </authorList>
    </citation>
    <scope>NUCLEOTIDE SEQUENCE [LARGE SCALE GENOMIC DNA]</scope>
    <source>
        <strain evidence="2 3">PLY_AMNH</strain>
    </source>
</reference>
<evidence type="ECO:0000313" key="3">
    <source>
        <dbReference type="Proteomes" id="UP001190700"/>
    </source>
</evidence>
<name>A0AAE0FGI2_9CHLO</name>
<dbReference type="InterPro" id="IPR032179">
    <property type="entry name" value="Cry22Aa_Ig-like"/>
</dbReference>
<proteinExistence type="predicted"/>
<dbReference type="InterPro" id="IPR013783">
    <property type="entry name" value="Ig-like_fold"/>
</dbReference>
<feature type="domain" description="Pesticidal crystal protein Cry22Aa Ig-like" evidence="1">
    <location>
        <begin position="23"/>
        <end position="63"/>
    </location>
</feature>